<dbReference type="InterPro" id="IPR015063">
    <property type="entry name" value="USP8_dimer"/>
</dbReference>
<dbReference type="Gene3D" id="1.20.58.80">
    <property type="entry name" value="Phosphotransferase system, lactose/cellobiose-type IIA subunit"/>
    <property type="match status" value="1"/>
</dbReference>
<evidence type="ECO:0000256" key="1">
    <source>
        <dbReference type="SAM" id="MobiDB-lite"/>
    </source>
</evidence>
<dbReference type="Proteomes" id="UP000472260">
    <property type="component" value="Unassembled WGS sequence"/>
</dbReference>
<protein>
    <recommendedName>
        <fullName evidence="2">USP8 dimerisation domain-containing protein</fullName>
    </recommendedName>
</protein>
<accession>A0A671SEL6</accession>
<evidence type="ECO:0000313" key="3">
    <source>
        <dbReference type="Ensembl" id="ENSSANP00000094133.1"/>
    </source>
</evidence>
<proteinExistence type="predicted"/>
<dbReference type="Ensembl" id="ENSSANT00000099967.1">
    <property type="protein sequence ID" value="ENSSANP00000094133.1"/>
    <property type="gene ID" value="ENSSANG00000046400.1"/>
</dbReference>
<name>A0A671SEL6_9TELE</name>
<reference evidence="3" key="1">
    <citation type="submission" date="2025-08" db="UniProtKB">
        <authorList>
            <consortium name="Ensembl"/>
        </authorList>
    </citation>
    <scope>IDENTIFICATION</scope>
</reference>
<evidence type="ECO:0000259" key="2">
    <source>
        <dbReference type="Pfam" id="PF08969"/>
    </source>
</evidence>
<evidence type="ECO:0000313" key="4">
    <source>
        <dbReference type="Proteomes" id="UP000472260"/>
    </source>
</evidence>
<feature type="region of interest" description="Disordered" evidence="1">
    <location>
        <begin position="91"/>
        <end position="130"/>
    </location>
</feature>
<feature type="domain" description="USP8 dimerisation" evidence="2">
    <location>
        <begin position="15"/>
        <end position="96"/>
    </location>
</feature>
<reference evidence="3" key="2">
    <citation type="submission" date="2025-09" db="UniProtKB">
        <authorList>
            <consortium name="Ensembl"/>
        </authorList>
    </citation>
    <scope>IDENTIFICATION</scope>
</reference>
<organism evidence="3 4">
    <name type="scientific">Sinocyclocheilus anshuiensis</name>
    <dbReference type="NCBI Taxonomy" id="1608454"/>
    <lineage>
        <taxon>Eukaryota</taxon>
        <taxon>Metazoa</taxon>
        <taxon>Chordata</taxon>
        <taxon>Craniata</taxon>
        <taxon>Vertebrata</taxon>
        <taxon>Euteleostomi</taxon>
        <taxon>Actinopterygii</taxon>
        <taxon>Neopterygii</taxon>
        <taxon>Teleostei</taxon>
        <taxon>Ostariophysi</taxon>
        <taxon>Cypriniformes</taxon>
        <taxon>Cyprinidae</taxon>
        <taxon>Cyprininae</taxon>
        <taxon>Sinocyclocheilus</taxon>
    </lineage>
</organism>
<sequence length="130" mass="15265">MLLGNADQTLMFVCFSYVQSACKIFKAAEECRLDRDEEKAYVLYMKYLTVYDLIKKRPDFKQQQDFFLSMLGPTSFKKAIEEAEKLSESLKLRSEKERKEEKSRREERSEKDSLASPRGASEKKDNKKVL</sequence>
<dbReference type="GO" id="GO:0016579">
    <property type="term" value="P:protein deubiquitination"/>
    <property type="evidence" value="ECO:0007669"/>
    <property type="project" value="UniProtKB-ARBA"/>
</dbReference>
<dbReference type="AlphaFoldDB" id="A0A671SEL6"/>
<keyword evidence="4" id="KW-1185">Reference proteome</keyword>
<feature type="compositionally biased region" description="Basic and acidic residues" evidence="1">
    <location>
        <begin position="120"/>
        <end position="130"/>
    </location>
</feature>
<feature type="compositionally biased region" description="Basic and acidic residues" evidence="1">
    <location>
        <begin position="91"/>
        <end position="113"/>
    </location>
</feature>
<dbReference type="SUPFAM" id="SSF140856">
    <property type="entry name" value="USP8 N-terminal domain-like"/>
    <property type="match status" value="1"/>
</dbReference>
<dbReference type="Pfam" id="PF08969">
    <property type="entry name" value="USP8_dimer"/>
    <property type="match status" value="1"/>
</dbReference>